<reference evidence="1 2" key="1">
    <citation type="submission" date="2008-12" db="EMBL/GenBank/DDBJ databases">
        <authorList>
            <person name="Fulton L."/>
            <person name="Clifton S."/>
            <person name="Fulton B."/>
            <person name="Xu J."/>
            <person name="Minx P."/>
            <person name="Pepin K.H."/>
            <person name="Johnson M."/>
            <person name="Bhonagiri V."/>
            <person name="Nash W.E."/>
            <person name="Mardis E.R."/>
            <person name="Wilson R.K."/>
        </authorList>
    </citation>
    <scope>NUCLEOTIDE SEQUENCE [LARGE SCALE GENOMIC DNA]</scope>
    <source>
        <strain evidence="1 2">DSM 14838</strain>
    </source>
</reference>
<protein>
    <submittedName>
        <fullName evidence="1">Uncharacterized protein</fullName>
    </submittedName>
</protein>
<dbReference type="AlphaFoldDB" id="E2NK80"/>
<gene>
    <name evidence="1" type="ORF">BACCELL_04721</name>
</gene>
<evidence type="ECO:0000313" key="1">
    <source>
        <dbReference type="EMBL" id="EEF87662.1"/>
    </source>
</evidence>
<organism evidence="1 2">
    <name type="scientific">Bacteroides cellulosilyticus DSM 14838</name>
    <dbReference type="NCBI Taxonomy" id="537012"/>
    <lineage>
        <taxon>Bacteria</taxon>
        <taxon>Pseudomonadati</taxon>
        <taxon>Bacteroidota</taxon>
        <taxon>Bacteroidia</taxon>
        <taxon>Bacteroidales</taxon>
        <taxon>Bacteroidaceae</taxon>
        <taxon>Bacteroides</taxon>
    </lineage>
</organism>
<reference evidence="1 2" key="2">
    <citation type="submission" date="2009-01" db="EMBL/GenBank/DDBJ databases">
        <title>Draft genome sequence of Bacteroides cellulosilyticus (DSM 14838).</title>
        <authorList>
            <person name="Sudarsanam P."/>
            <person name="Ley R."/>
            <person name="Guruge J."/>
            <person name="Turnbaugh P.J."/>
            <person name="Mahowald M."/>
            <person name="Liep D."/>
            <person name="Gordon J."/>
        </authorList>
    </citation>
    <scope>NUCLEOTIDE SEQUENCE [LARGE SCALE GENOMIC DNA]</scope>
    <source>
        <strain evidence="1 2">DSM 14838</strain>
    </source>
</reference>
<sequence length="74" mass="8350">MPAIIPSIRKDGTWFVYTRIVIQRISIWASAASVLKKAAAQVVLKKFLYLTIMLAISAWENKPLYIEGVILKMA</sequence>
<dbReference type="Proteomes" id="UP000003711">
    <property type="component" value="Unassembled WGS sequence"/>
</dbReference>
<dbReference type="HOGENOM" id="CLU_2679877_0_0_10"/>
<comment type="caution">
    <text evidence="1">The sequence shown here is derived from an EMBL/GenBank/DDBJ whole genome shotgun (WGS) entry which is preliminary data.</text>
</comment>
<evidence type="ECO:0000313" key="2">
    <source>
        <dbReference type="Proteomes" id="UP000003711"/>
    </source>
</evidence>
<proteinExistence type="predicted"/>
<dbReference type="EMBL" id="ACCH01000377">
    <property type="protein sequence ID" value="EEF87662.1"/>
    <property type="molecule type" value="Genomic_DNA"/>
</dbReference>
<accession>E2NK80</accession>
<name>E2NK80_9BACE</name>